<feature type="region of interest" description="Disordered" evidence="1">
    <location>
        <begin position="31"/>
        <end position="72"/>
    </location>
</feature>
<evidence type="ECO:0000313" key="2">
    <source>
        <dbReference type="EMBL" id="TKW09632.1"/>
    </source>
</evidence>
<organism evidence="2 3">
    <name type="scientific">Setaria viridis</name>
    <name type="common">Green bristlegrass</name>
    <name type="synonym">Setaria italica subsp. viridis</name>
    <dbReference type="NCBI Taxonomy" id="4556"/>
    <lineage>
        <taxon>Eukaryota</taxon>
        <taxon>Viridiplantae</taxon>
        <taxon>Streptophyta</taxon>
        <taxon>Embryophyta</taxon>
        <taxon>Tracheophyta</taxon>
        <taxon>Spermatophyta</taxon>
        <taxon>Magnoliopsida</taxon>
        <taxon>Liliopsida</taxon>
        <taxon>Poales</taxon>
        <taxon>Poaceae</taxon>
        <taxon>PACMAD clade</taxon>
        <taxon>Panicoideae</taxon>
        <taxon>Panicodae</taxon>
        <taxon>Paniceae</taxon>
        <taxon>Cenchrinae</taxon>
        <taxon>Setaria</taxon>
    </lineage>
</organism>
<accession>A0A4U6U406</accession>
<dbReference type="Proteomes" id="UP000298652">
    <property type="component" value="Chromosome 6"/>
</dbReference>
<name>A0A4U6U406_SETVI</name>
<dbReference type="EMBL" id="CM016557">
    <property type="protein sequence ID" value="TKW09632.1"/>
    <property type="molecule type" value="Genomic_DNA"/>
</dbReference>
<feature type="compositionally biased region" description="Basic and acidic residues" evidence="1">
    <location>
        <begin position="58"/>
        <end position="72"/>
    </location>
</feature>
<evidence type="ECO:0000313" key="3">
    <source>
        <dbReference type="Proteomes" id="UP000298652"/>
    </source>
</evidence>
<proteinExistence type="predicted"/>
<keyword evidence="3" id="KW-1185">Reference proteome</keyword>
<evidence type="ECO:0000256" key="1">
    <source>
        <dbReference type="SAM" id="MobiDB-lite"/>
    </source>
</evidence>
<dbReference type="AlphaFoldDB" id="A0A4U6U406"/>
<gene>
    <name evidence="2" type="ORF">SEVIR_6G115750v2</name>
</gene>
<dbReference type="Gramene" id="TKW09632">
    <property type="protein sequence ID" value="TKW09632"/>
    <property type="gene ID" value="SEVIR_6G115750v2"/>
</dbReference>
<feature type="compositionally biased region" description="Basic and acidic residues" evidence="1">
    <location>
        <begin position="32"/>
        <end position="43"/>
    </location>
</feature>
<sequence length="72" mass="8112">MPVKSLPFPSPDSWGWIYGCLLPVRQGCPSRRRAEEGGRRAPPEMEEECRWSSVEGATGERRNPCHASRGEQ</sequence>
<protein>
    <submittedName>
        <fullName evidence="2">Uncharacterized protein</fullName>
    </submittedName>
</protein>
<reference evidence="2" key="1">
    <citation type="submission" date="2019-03" db="EMBL/GenBank/DDBJ databases">
        <title>WGS assembly of Setaria viridis.</title>
        <authorList>
            <person name="Huang P."/>
            <person name="Jenkins J."/>
            <person name="Grimwood J."/>
            <person name="Barry K."/>
            <person name="Healey A."/>
            <person name="Mamidi S."/>
            <person name="Sreedasyam A."/>
            <person name="Shu S."/>
            <person name="Feldman M."/>
            <person name="Wu J."/>
            <person name="Yu Y."/>
            <person name="Chen C."/>
            <person name="Johnson J."/>
            <person name="Rokhsar D."/>
            <person name="Baxter I."/>
            <person name="Schmutz J."/>
            <person name="Brutnell T."/>
            <person name="Kellogg E."/>
        </authorList>
    </citation>
    <scope>NUCLEOTIDE SEQUENCE [LARGE SCALE GENOMIC DNA]</scope>
</reference>